<evidence type="ECO:0000256" key="3">
    <source>
        <dbReference type="ARBA" id="ARBA00022691"/>
    </source>
</evidence>
<keyword evidence="3" id="KW-0949">S-adenosyl-L-methionine</keyword>
<evidence type="ECO:0000313" key="5">
    <source>
        <dbReference type="Proteomes" id="UP001230188"/>
    </source>
</evidence>
<name>A0AAD7U966_9STRA</name>
<keyword evidence="5" id="KW-1185">Reference proteome</keyword>
<protein>
    <submittedName>
        <fullName evidence="4">Uncharacterized protein</fullName>
    </submittedName>
</protein>
<dbReference type="AlphaFoldDB" id="A0AAD7U966"/>
<dbReference type="InterPro" id="IPR021867">
    <property type="entry name" value="Bmt2/SAMTOR"/>
</dbReference>
<comment type="caution">
    <text evidence="4">The sequence shown here is derived from an EMBL/GenBank/DDBJ whole genome shotgun (WGS) entry which is preliminary data.</text>
</comment>
<dbReference type="PANTHER" id="PTHR21008">
    <property type="entry name" value="S-ADENOSYLMETHIONINE SENSOR UPSTREAM OF MTORC1-RELATED"/>
    <property type="match status" value="1"/>
</dbReference>
<reference evidence="4" key="1">
    <citation type="submission" date="2023-01" db="EMBL/GenBank/DDBJ databases">
        <title>Metagenome sequencing of chrysophaentin producing Chrysophaeum taylorii.</title>
        <authorList>
            <person name="Davison J."/>
            <person name="Bewley C."/>
        </authorList>
    </citation>
    <scope>NUCLEOTIDE SEQUENCE</scope>
    <source>
        <strain evidence="4">NIES-1699</strain>
    </source>
</reference>
<organism evidence="4 5">
    <name type="scientific">Chrysophaeum taylorii</name>
    <dbReference type="NCBI Taxonomy" id="2483200"/>
    <lineage>
        <taxon>Eukaryota</taxon>
        <taxon>Sar</taxon>
        <taxon>Stramenopiles</taxon>
        <taxon>Ochrophyta</taxon>
        <taxon>Pelagophyceae</taxon>
        <taxon>Pelagomonadales</taxon>
        <taxon>Pelagomonadaceae</taxon>
        <taxon>Chrysophaeum</taxon>
    </lineage>
</organism>
<evidence type="ECO:0000256" key="2">
    <source>
        <dbReference type="ARBA" id="ARBA00022679"/>
    </source>
</evidence>
<keyword evidence="1" id="KW-0489">Methyltransferase</keyword>
<dbReference type="PANTHER" id="PTHR21008:SF1">
    <property type="entry name" value="25S RRNA (ADENINE(2142)-N(1))-METHYLTRANSFERASE"/>
    <property type="match status" value="1"/>
</dbReference>
<evidence type="ECO:0000256" key="1">
    <source>
        <dbReference type="ARBA" id="ARBA00022603"/>
    </source>
</evidence>
<dbReference type="EMBL" id="JAQMWT010000561">
    <property type="protein sequence ID" value="KAJ8599479.1"/>
    <property type="molecule type" value="Genomic_DNA"/>
</dbReference>
<dbReference type="Gene3D" id="3.40.50.150">
    <property type="entry name" value="Vaccinia Virus protein VP39"/>
    <property type="match status" value="1"/>
</dbReference>
<keyword evidence="2" id="KW-0808">Transferase</keyword>
<dbReference type="SUPFAM" id="SSF53335">
    <property type="entry name" value="S-adenosyl-L-methionine-dependent methyltransferases"/>
    <property type="match status" value="1"/>
</dbReference>
<evidence type="ECO:0000313" key="4">
    <source>
        <dbReference type="EMBL" id="KAJ8599479.1"/>
    </source>
</evidence>
<dbReference type="Proteomes" id="UP001230188">
    <property type="component" value="Unassembled WGS sequence"/>
</dbReference>
<dbReference type="GO" id="GO:0016433">
    <property type="term" value="F:rRNA (adenine) methyltransferase activity"/>
    <property type="evidence" value="ECO:0007669"/>
    <property type="project" value="TreeGrafter"/>
</dbReference>
<dbReference type="Pfam" id="PF11968">
    <property type="entry name" value="Bmt2"/>
    <property type="match status" value="1"/>
</dbReference>
<accession>A0AAD7U966</accession>
<sequence length="240" mass="27246">MGRSKKKLVVPVVGKPMRSRREARRVTTAFHRLSAAAQSDPELGGEVERLRARYQEASALSTSMYSTSRWVLRMVRKLDAGRRLLEVGAVNTQLVESKLVETRAIDLRASHPKIERLDFFDVRGKFEIVVCSLVLNCVVPEKRGAMLRKLREHALGGLVFLVIPRSCVEKSRRMTPSKFETILDDVGFLQLRRHLTPKLIHLCLTPKSHPFPAAAEMEPPVERLRVHKPANDFDIPLVLE</sequence>
<dbReference type="InterPro" id="IPR029063">
    <property type="entry name" value="SAM-dependent_MTases_sf"/>
</dbReference>
<gene>
    <name evidence="4" type="ORF">CTAYLR_010491</name>
</gene>
<dbReference type="GO" id="GO:0005730">
    <property type="term" value="C:nucleolus"/>
    <property type="evidence" value="ECO:0007669"/>
    <property type="project" value="TreeGrafter"/>
</dbReference>
<proteinExistence type="predicted"/>